<dbReference type="InterPro" id="IPR010982">
    <property type="entry name" value="Lambda_DNA-bd_dom_sf"/>
</dbReference>
<dbReference type="Proteomes" id="UP000238916">
    <property type="component" value="Unassembled WGS sequence"/>
</dbReference>
<accession>A0A2U3LYG6</accession>
<reference evidence="3" key="1">
    <citation type="submission" date="2018-02" db="EMBL/GenBank/DDBJ databases">
        <authorList>
            <person name="Hausmann B."/>
        </authorList>
    </citation>
    <scope>NUCLEOTIDE SEQUENCE [LARGE SCALE GENOMIC DNA]</scope>
    <source>
        <strain evidence="3">Peat soil MAG SbF1</strain>
    </source>
</reference>
<dbReference type="CDD" id="cd00093">
    <property type="entry name" value="HTH_XRE"/>
    <property type="match status" value="1"/>
</dbReference>
<feature type="domain" description="HTH cro/C1-type" evidence="1">
    <location>
        <begin position="28"/>
        <end position="73"/>
    </location>
</feature>
<dbReference type="OrthoDB" id="1797707at2"/>
<dbReference type="PROSITE" id="PS50943">
    <property type="entry name" value="HTH_CROC1"/>
    <property type="match status" value="1"/>
</dbReference>
<dbReference type="SUPFAM" id="SSF47413">
    <property type="entry name" value="lambda repressor-like DNA-binding domains"/>
    <property type="match status" value="1"/>
</dbReference>
<dbReference type="InterPro" id="IPR001387">
    <property type="entry name" value="Cro/C1-type_HTH"/>
</dbReference>
<dbReference type="Gene3D" id="1.10.260.40">
    <property type="entry name" value="lambda repressor-like DNA-binding domains"/>
    <property type="match status" value="1"/>
</dbReference>
<name>A0A2U3LYG6_9FIRM</name>
<gene>
    <name evidence="2" type="ORF">SBF1_9610002</name>
</gene>
<dbReference type="SMART" id="SM00530">
    <property type="entry name" value="HTH_XRE"/>
    <property type="match status" value="1"/>
</dbReference>
<dbReference type="EMBL" id="OMOF01000958">
    <property type="protein sequence ID" value="SPF56970.1"/>
    <property type="molecule type" value="Genomic_DNA"/>
</dbReference>
<sequence>MDNKDNPERAQYMRQYDAGQYVKNLRDGMTLATICKALGVTAAHLSEIERGKMPSDHFISTLARVYKVDENDLFRRWGKIPILSKEEILTYKSLQRILTDISMNRKLTEAEKDDLYDNMYEVYRSFLEKKNQEGDI</sequence>
<proteinExistence type="predicted"/>
<evidence type="ECO:0000313" key="3">
    <source>
        <dbReference type="Proteomes" id="UP000238916"/>
    </source>
</evidence>
<organism evidence="2 3">
    <name type="scientific">Candidatus Desulfosporosinus infrequens</name>
    <dbReference type="NCBI Taxonomy" id="2043169"/>
    <lineage>
        <taxon>Bacteria</taxon>
        <taxon>Bacillati</taxon>
        <taxon>Bacillota</taxon>
        <taxon>Clostridia</taxon>
        <taxon>Eubacteriales</taxon>
        <taxon>Desulfitobacteriaceae</taxon>
        <taxon>Desulfosporosinus</taxon>
    </lineage>
</organism>
<dbReference type="Pfam" id="PF01381">
    <property type="entry name" value="HTH_3"/>
    <property type="match status" value="1"/>
</dbReference>
<evidence type="ECO:0000259" key="1">
    <source>
        <dbReference type="PROSITE" id="PS50943"/>
    </source>
</evidence>
<evidence type="ECO:0000313" key="2">
    <source>
        <dbReference type="EMBL" id="SPF56970.1"/>
    </source>
</evidence>
<dbReference type="GO" id="GO:0003677">
    <property type="term" value="F:DNA binding"/>
    <property type="evidence" value="ECO:0007669"/>
    <property type="project" value="InterPro"/>
</dbReference>
<dbReference type="AlphaFoldDB" id="A0A2U3LYG6"/>
<protein>
    <submittedName>
        <fullName evidence="2">Predicted transcriptional regulator</fullName>
    </submittedName>
</protein>